<reference evidence="1 2" key="1">
    <citation type="submission" date="2024-01" db="EMBL/GenBank/DDBJ databases">
        <title>The complete chloroplast genome sequence of Lithospermum erythrorhizon: insights into the phylogenetic relationship among Boraginaceae species and the maternal lineages of purple gromwells.</title>
        <authorList>
            <person name="Okada T."/>
            <person name="Watanabe K."/>
        </authorList>
    </citation>
    <scope>NUCLEOTIDE SEQUENCE [LARGE SCALE GENOMIC DNA]</scope>
</reference>
<organism evidence="1 2">
    <name type="scientific">Lithospermum erythrorhizon</name>
    <name type="common">Purple gromwell</name>
    <name type="synonym">Lithospermum officinale var. erythrorhizon</name>
    <dbReference type="NCBI Taxonomy" id="34254"/>
    <lineage>
        <taxon>Eukaryota</taxon>
        <taxon>Viridiplantae</taxon>
        <taxon>Streptophyta</taxon>
        <taxon>Embryophyta</taxon>
        <taxon>Tracheophyta</taxon>
        <taxon>Spermatophyta</taxon>
        <taxon>Magnoliopsida</taxon>
        <taxon>eudicotyledons</taxon>
        <taxon>Gunneridae</taxon>
        <taxon>Pentapetalae</taxon>
        <taxon>asterids</taxon>
        <taxon>lamiids</taxon>
        <taxon>Boraginales</taxon>
        <taxon>Boraginaceae</taxon>
        <taxon>Boraginoideae</taxon>
        <taxon>Lithospermeae</taxon>
        <taxon>Lithospermum</taxon>
    </lineage>
</organism>
<name>A0AAV3RL77_LITER</name>
<evidence type="ECO:0008006" key="3">
    <source>
        <dbReference type="Google" id="ProtNLM"/>
    </source>
</evidence>
<evidence type="ECO:0000313" key="1">
    <source>
        <dbReference type="EMBL" id="GAA0176086.1"/>
    </source>
</evidence>
<dbReference type="EMBL" id="BAABME010009936">
    <property type="protein sequence ID" value="GAA0176086.1"/>
    <property type="molecule type" value="Genomic_DNA"/>
</dbReference>
<sequence length="128" mass="14305">MDSDGVWQGDANKVQEIVVTYYQNLFMALSNRVPIEDVLEGMVAGMMVDMSSNLSRPYTPEEVRKALADMVGMKSPGPDGMPGILYQKYWDIVGPDVTAMILEALNEGVIYKKFGYIHIVLIPKVQYP</sequence>
<gene>
    <name evidence="1" type="ORF">LIER_29142</name>
</gene>
<keyword evidence="2" id="KW-1185">Reference proteome</keyword>
<protein>
    <recommendedName>
        <fullName evidence="3">Reverse transcriptase</fullName>
    </recommendedName>
</protein>
<dbReference type="AlphaFoldDB" id="A0AAV3RL77"/>
<evidence type="ECO:0000313" key="2">
    <source>
        <dbReference type="Proteomes" id="UP001454036"/>
    </source>
</evidence>
<dbReference type="Proteomes" id="UP001454036">
    <property type="component" value="Unassembled WGS sequence"/>
</dbReference>
<accession>A0AAV3RL77</accession>
<comment type="caution">
    <text evidence="1">The sequence shown here is derived from an EMBL/GenBank/DDBJ whole genome shotgun (WGS) entry which is preliminary data.</text>
</comment>
<proteinExistence type="predicted"/>